<dbReference type="OrthoDB" id="166134at2759"/>
<gene>
    <name evidence="5" type="ORF">ECPE_LOCUS7283</name>
</gene>
<dbReference type="Pfam" id="PF01363">
    <property type="entry name" value="FYVE"/>
    <property type="match status" value="1"/>
</dbReference>
<dbReference type="AlphaFoldDB" id="A0A183AJZ8"/>
<dbReference type="Gene3D" id="3.30.40.10">
    <property type="entry name" value="Zinc/RING finger domain, C3HC4 (zinc finger)"/>
    <property type="match status" value="1"/>
</dbReference>
<dbReference type="EMBL" id="UZAN01044391">
    <property type="protein sequence ID" value="VDP80678.1"/>
    <property type="molecule type" value="Genomic_DNA"/>
</dbReference>
<evidence type="ECO:0000313" key="6">
    <source>
        <dbReference type="Proteomes" id="UP000272942"/>
    </source>
</evidence>
<name>A0A183AJZ8_9TREM</name>
<feature type="domain" description="FYVE zinc finger" evidence="4">
    <location>
        <begin position="110"/>
        <end position="221"/>
    </location>
</feature>
<evidence type="ECO:0000256" key="3">
    <source>
        <dbReference type="ARBA" id="ARBA00022833"/>
    </source>
</evidence>
<keyword evidence="1" id="KW-0479">Metal-binding</keyword>
<dbReference type="InterPro" id="IPR013083">
    <property type="entry name" value="Znf_RING/FYVE/PHD"/>
</dbReference>
<accession>A0A183AJZ8</accession>
<keyword evidence="3" id="KW-0862">Zinc</keyword>
<reference evidence="5 6" key="2">
    <citation type="submission" date="2018-11" db="EMBL/GenBank/DDBJ databases">
        <authorList>
            <consortium name="Pathogen Informatics"/>
        </authorList>
    </citation>
    <scope>NUCLEOTIDE SEQUENCE [LARGE SCALE GENOMIC DNA]</scope>
    <source>
        <strain evidence="5 6">Egypt</strain>
    </source>
</reference>
<evidence type="ECO:0000313" key="5">
    <source>
        <dbReference type="EMBL" id="VDP80678.1"/>
    </source>
</evidence>
<evidence type="ECO:0000256" key="1">
    <source>
        <dbReference type="ARBA" id="ARBA00022723"/>
    </source>
</evidence>
<organism evidence="7">
    <name type="scientific">Echinostoma caproni</name>
    <dbReference type="NCBI Taxonomy" id="27848"/>
    <lineage>
        <taxon>Eukaryota</taxon>
        <taxon>Metazoa</taxon>
        <taxon>Spiralia</taxon>
        <taxon>Lophotrochozoa</taxon>
        <taxon>Platyhelminthes</taxon>
        <taxon>Trematoda</taxon>
        <taxon>Digenea</taxon>
        <taxon>Plagiorchiida</taxon>
        <taxon>Echinostomata</taxon>
        <taxon>Echinostomatoidea</taxon>
        <taxon>Echinostomatidae</taxon>
        <taxon>Echinostoma</taxon>
    </lineage>
</organism>
<keyword evidence="2" id="KW-0863">Zinc-finger</keyword>
<dbReference type="WBParaSite" id="ECPE_0000729901-mRNA-1">
    <property type="protein sequence ID" value="ECPE_0000729901-mRNA-1"/>
    <property type="gene ID" value="ECPE_0000729901"/>
</dbReference>
<dbReference type="InterPro" id="IPR000306">
    <property type="entry name" value="Znf_FYVE"/>
</dbReference>
<dbReference type="GO" id="GO:0008270">
    <property type="term" value="F:zinc ion binding"/>
    <property type="evidence" value="ECO:0007669"/>
    <property type="project" value="UniProtKB-KW"/>
</dbReference>
<dbReference type="SMART" id="SM00064">
    <property type="entry name" value="FYVE"/>
    <property type="match status" value="1"/>
</dbReference>
<evidence type="ECO:0000313" key="7">
    <source>
        <dbReference type="WBParaSite" id="ECPE_0000729901-mRNA-1"/>
    </source>
</evidence>
<proteinExistence type="predicted"/>
<protein>
    <submittedName>
        <fullName evidence="7">FYVE domain-containing protein</fullName>
    </submittedName>
</protein>
<keyword evidence="6" id="KW-1185">Reference proteome</keyword>
<dbReference type="InterPro" id="IPR011011">
    <property type="entry name" value="Znf_FYVE_PHD"/>
</dbReference>
<reference evidence="7" key="1">
    <citation type="submission" date="2016-06" db="UniProtKB">
        <authorList>
            <consortium name="WormBaseParasite"/>
        </authorList>
    </citation>
    <scope>IDENTIFICATION</scope>
</reference>
<evidence type="ECO:0000259" key="4">
    <source>
        <dbReference type="SMART" id="SM00064"/>
    </source>
</evidence>
<evidence type="ECO:0000256" key="2">
    <source>
        <dbReference type="ARBA" id="ARBA00022771"/>
    </source>
</evidence>
<dbReference type="SUPFAM" id="SSF57903">
    <property type="entry name" value="FYVE/PHD zinc finger"/>
    <property type="match status" value="1"/>
</dbReference>
<dbReference type="Proteomes" id="UP000272942">
    <property type="component" value="Unassembled WGS sequence"/>
</dbReference>
<sequence>MKSFGTADLLKLHFDSDHQYTTKTESIARKSGTNLEARGSNFVSSSLAFYDQGVHSQPFGQSRSLLSEFVQLRRCRVSRDALETNNLLIRLEKLLSNTFKSPTERREFEQSVVPWIGVKIDLCPSCGRAFGLGMELAYPILDEEKMDNASLRASSSHSNRLESVARRSKQKFTEFTNAILDYNPVFRRRHHCRLCGHVLCADCSFFLPKSSGLHILELVNKSNIVSRPSGVPSSADVDEQKETHESLFLNSTEVSRPIVDLDRDMNGEQRYALDVAKTMRHELLESLQNIDLLRRKFEDLVNQAVGQGGVKKSGSMNLASVRLARTIAQMARQFLQVNLPPLRALPTLQQYDSLAAQRKDELAARWEEEERALAQVSPLLSPIGLAVGISY</sequence>